<accession>A0A0K9P0G4</accession>
<name>A0A0K9P0G4_ZOSMR</name>
<dbReference type="EMBL" id="LFYR01001351">
    <property type="protein sequence ID" value="KMZ62473.1"/>
    <property type="molecule type" value="Genomic_DNA"/>
</dbReference>
<dbReference type="AlphaFoldDB" id="A0A0K9P0G4"/>
<dbReference type="Proteomes" id="UP000036987">
    <property type="component" value="Unassembled WGS sequence"/>
</dbReference>
<evidence type="ECO:0000313" key="2">
    <source>
        <dbReference type="Proteomes" id="UP000036987"/>
    </source>
</evidence>
<reference evidence="2" key="1">
    <citation type="journal article" date="2016" name="Nature">
        <title>The genome of the seagrass Zostera marina reveals angiosperm adaptation to the sea.</title>
        <authorList>
            <person name="Olsen J.L."/>
            <person name="Rouze P."/>
            <person name="Verhelst B."/>
            <person name="Lin Y.-C."/>
            <person name="Bayer T."/>
            <person name="Collen J."/>
            <person name="Dattolo E."/>
            <person name="De Paoli E."/>
            <person name="Dittami S."/>
            <person name="Maumus F."/>
            <person name="Michel G."/>
            <person name="Kersting A."/>
            <person name="Lauritano C."/>
            <person name="Lohaus R."/>
            <person name="Toepel M."/>
            <person name="Tonon T."/>
            <person name="Vanneste K."/>
            <person name="Amirebrahimi M."/>
            <person name="Brakel J."/>
            <person name="Bostroem C."/>
            <person name="Chovatia M."/>
            <person name="Grimwood J."/>
            <person name="Jenkins J.W."/>
            <person name="Jueterbock A."/>
            <person name="Mraz A."/>
            <person name="Stam W.T."/>
            <person name="Tice H."/>
            <person name="Bornberg-Bauer E."/>
            <person name="Green P.J."/>
            <person name="Pearson G.A."/>
            <person name="Procaccini G."/>
            <person name="Duarte C.M."/>
            <person name="Schmutz J."/>
            <person name="Reusch T.B.H."/>
            <person name="Van de Peer Y."/>
        </authorList>
    </citation>
    <scope>NUCLEOTIDE SEQUENCE [LARGE SCALE GENOMIC DNA]</scope>
    <source>
        <strain evidence="2">cv. Finnish</strain>
    </source>
</reference>
<comment type="caution">
    <text evidence="1">The sequence shown here is derived from an EMBL/GenBank/DDBJ whole genome shotgun (WGS) entry which is preliminary data.</text>
</comment>
<evidence type="ECO:0000313" key="1">
    <source>
        <dbReference type="EMBL" id="KMZ62473.1"/>
    </source>
</evidence>
<gene>
    <name evidence="1" type="ORF">ZOSMA_45G00110</name>
</gene>
<proteinExistence type="predicted"/>
<keyword evidence="2" id="KW-1185">Reference proteome</keyword>
<organism evidence="1 2">
    <name type="scientific">Zostera marina</name>
    <name type="common">Eelgrass</name>
    <dbReference type="NCBI Taxonomy" id="29655"/>
    <lineage>
        <taxon>Eukaryota</taxon>
        <taxon>Viridiplantae</taxon>
        <taxon>Streptophyta</taxon>
        <taxon>Embryophyta</taxon>
        <taxon>Tracheophyta</taxon>
        <taxon>Spermatophyta</taxon>
        <taxon>Magnoliopsida</taxon>
        <taxon>Liliopsida</taxon>
        <taxon>Zosteraceae</taxon>
        <taxon>Zostera</taxon>
    </lineage>
</organism>
<sequence>MLTISTAATRFLKQNHYYLSNLLIFNLQQTYITPTESKMYVDGSTSNDAASQCLSLPSFNSDENTVVVSYPVVIHNSPEFWDVAIQSAEDRDCYI</sequence>
<protein>
    <submittedName>
        <fullName evidence="1">Uncharacterized protein</fullName>
    </submittedName>
</protein>